<evidence type="ECO:0000256" key="1">
    <source>
        <dbReference type="SAM" id="MobiDB-lite"/>
    </source>
</evidence>
<sequence length="214" mass="22195">MVAANWKTCPRPPKGTAGAGAGQPTPPLRDDGTGGPCSPEAEQPQSPCPPERVLTPSSVAPAAHAAHTALPSTDPPLHPAEAFLRGVLEGLLPESEASLTVAVAPDALDLPVATLFFCSQALHRLLASLEPAAALCRHPGDAGAPLPTLTARLRAHSIGRYTLTLADDGQFFRCRLPGASLDMEALTPLVGFVLKRQGSIRLARGRSTAFEIIG</sequence>
<reference evidence="2 3" key="1">
    <citation type="submission" date="2020-01" db="EMBL/GenBank/DDBJ databases">
        <title>Genome sequence of Desulfovibrio aerotolerans DSM 16695(T).</title>
        <authorList>
            <person name="Karnachuk O."/>
            <person name="Avakyan M."/>
            <person name="Mardanov A."/>
            <person name="Kadnikov V."/>
            <person name="Ravin N."/>
        </authorList>
    </citation>
    <scope>NUCLEOTIDE SEQUENCE [LARGE SCALE GENOMIC DNA]</scope>
    <source>
        <strain evidence="2 3">DSM 16695</strain>
    </source>
</reference>
<feature type="compositionally biased region" description="Low complexity" evidence="1">
    <location>
        <begin position="55"/>
        <end position="72"/>
    </location>
</feature>
<evidence type="ECO:0000313" key="2">
    <source>
        <dbReference type="EMBL" id="MYL82242.1"/>
    </source>
</evidence>
<comment type="caution">
    <text evidence="2">The sequence shown here is derived from an EMBL/GenBank/DDBJ whole genome shotgun (WGS) entry which is preliminary data.</text>
</comment>
<dbReference type="OrthoDB" id="5458703at2"/>
<evidence type="ECO:0000313" key="3">
    <source>
        <dbReference type="Proteomes" id="UP000482487"/>
    </source>
</evidence>
<feature type="region of interest" description="Disordered" evidence="1">
    <location>
        <begin position="1"/>
        <end position="77"/>
    </location>
</feature>
<dbReference type="EMBL" id="WVUD01000003">
    <property type="protein sequence ID" value="MYL82242.1"/>
    <property type="molecule type" value="Genomic_DNA"/>
</dbReference>
<accession>A0A7C9IV29</accession>
<keyword evidence="3" id="KW-1185">Reference proteome</keyword>
<name>A0A7C9IV29_9BACT</name>
<proteinExistence type="predicted"/>
<dbReference type="RefSeq" id="WP_160958787.1">
    <property type="nucleotide sequence ID" value="NZ_WVUD01000003.1"/>
</dbReference>
<gene>
    <name evidence="2" type="ORF">GTA51_03705</name>
</gene>
<protein>
    <submittedName>
        <fullName evidence="2">Uncharacterized protein</fullName>
    </submittedName>
</protein>
<dbReference type="Proteomes" id="UP000482487">
    <property type="component" value="Unassembled WGS sequence"/>
</dbReference>
<dbReference type="AlphaFoldDB" id="A0A7C9IV29"/>
<organism evidence="2 3">
    <name type="scientific">Solidesulfovibrio aerotolerans</name>
    <dbReference type="NCBI Taxonomy" id="295255"/>
    <lineage>
        <taxon>Bacteria</taxon>
        <taxon>Pseudomonadati</taxon>
        <taxon>Thermodesulfobacteriota</taxon>
        <taxon>Desulfovibrionia</taxon>
        <taxon>Desulfovibrionales</taxon>
        <taxon>Desulfovibrionaceae</taxon>
        <taxon>Solidesulfovibrio</taxon>
    </lineage>
</organism>